<keyword evidence="2" id="KW-0805">Transcription regulation</keyword>
<dbReference type="EMBL" id="VSSQ01000159">
    <property type="protein sequence ID" value="MPL82199.1"/>
    <property type="molecule type" value="Genomic_DNA"/>
</dbReference>
<dbReference type="Pfam" id="PF03466">
    <property type="entry name" value="LysR_substrate"/>
    <property type="match status" value="1"/>
</dbReference>
<sequence>MVDAWRSYWLYGLRMTIFSNLALLRNFVSIAESGSISAAARNLGLTQPTLSRQLAQIEAECGTALLRRDTHRMHLTDMGAKVLADARAMLNMAEECERRLRVDQTALMGHIRFFSTIDFGQSVVSKFLARFMLQNPAITVDLVYSNRPLRMLEEGCDAGVVAGSVADETVIARPLGMIRRYPVAAPSFLEGRQMPVTPADIAAWPWLTLGTEVFGGARNITLFNESGEEQTLHVSPVLTAEGVTALREAALLGLGVSPLPGWLVTEDLSAGRLVRLLPQWRARELPAHVVYPVQKGLPLRVRTLVDFMTEHVKELLARPCVCPGTGSNKQGKS</sequence>
<evidence type="ECO:0000256" key="4">
    <source>
        <dbReference type="ARBA" id="ARBA00023163"/>
    </source>
</evidence>
<dbReference type="InterPro" id="IPR036390">
    <property type="entry name" value="WH_DNA-bd_sf"/>
</dbReference>
<evidence type="ECO:0000256" key="1">
    <source>
        <dbReference type="ARBA" id="ARBA00009437"/>
    </source>
</evidence>
<evidence type="ECO:0000313" key="6">
    <source>
        <dbReference type="EMBL" id="MPL82199.1"/>
    </source>
</evidence>
<dbReference type="FunFam" id="1.10.10.10:FF:000001">
    <property type="entry name" value="LysR family transcriptional regulator"/>
    <property type="match status" value="1"/>
</dbReference>
<dbReference type="SUPFAM" id="SSF46785">
    <property type="entry name" value="Winged helix' DNA-binding domain"/>
    <property type="match status" value="1"/>
</dbReference>
<dbReference type="InterPro" id="IPR058163">
    <property type="entry name" value="LysR-type_TF_proteobact-type"/>
</dbReference>
<comment type="caution">
    <text evidence="6">The sequence shown here is derived from an EMBL/GenBank/DDBJ whole genome shotgun (WGS) entry which is preliminary data.</text>
</comment>
<name>A0A644UT28_9ZZZZ</name>
<dbReference type="GO" id="GO:0043565">
    <property type="term" value="F:sequence-specific DNA binding"/>
    <property type="evidence" value="ECO:0007669"/>
    <property type="project" value="TreeGrafter"/>
</dbReference>
<evidence type="ECO:0000256" key="3">
    <source>
        <dbReference type="ARBA" id="ARBA00023125"/>
    </source>
</evidence>
<gene>
    <name evidence="6" type="primary">dmlR_2</name>
    <name evidence="6" type="ORF">SDC9_28134</name>
</gene>
<dbReference type="InterPro" id="IPR000847">
    <property type="entry name" value="LysR_HTH_N"/>
</dbReference>
<feature type="domain" description="HTH lysR-type" evidence="5">
    <location>
        <begin position="20"/>
        <end position="76"/>
    </location>
</feature>
<reference evidence="6" key="1">
    <citation type="submission" date="2019-08" db="EMBL/GenBank/DDBJ databases">
        <authorList>
            <person name="Kucharzyk K."/>
            <person name="Murdoch R.W."/>
            <person name="Higgins S."/>
            <person name="Loffler F."/>
        </authorList>
    </citation>
    <scope>NUCLEOTIDE SEQUENCE</scope>
</reference>
<dbReference type="GO" id="GO:0003700">
    <property type="term" value="F:DNA-binding transcription factor activity"/>
    <property type="evidence" value="ECO:0007669"/>
    <property type="project" value="InterPro"/>
</dbReference>
<dbReference type="Gene3D" id="3.40.190.290">
    <property type="match status" value="1"/>
</dbReference>
<dbReference type="PRINTS" id="PR00039">
    <property type="entry name" value="HTHLYSR"/>
</dbReference>
<accession>A0A644UT28</accession>
<dbReference type="SUPFAM" id="SSF53850">
    <property type="entry name" value="Periplasmic binding protein-like II"/>
    <property type="match status" value="1"/>
</dbReference>
<dbReference type="CDD" id="cd08422">
    <property type="entry name" value="PBP2_CrgA_like"/>
    <property type="match status" value="1"/>
</dbReference>
<dbReference type="Gene3D" id="1.10.10.10">
    <property type="entry name" value="Winged helix-like DNA-binding domain superfamily/Winged helix DNA-binding domain"/>
    <property type="match status" value="1"/>
</dbReference>
<dbReference type="PANTHER" id="PTHR30537:SF5">
    <property type="entry name" value="HTH-TYPE TRANSCRIPTIONAL ACTIVATOR TTDR-RELATED"/>
    <property type="match status" value="1"/>
</dbReference>
<protein>
    <submittedName>
        <fullName evidence="6">HTH-type transcriptional regulator DmlR</fullName>
    </submittedName>
</protein>
<evidence type="ECO:0000259" key="5">
    <source>
        <dbReference type="PROSITE" id="PS50931"/>
    </source>
</evidence>
<comment type="similarity">
    <text evidence="1">Belongs to the LysR transcriptional regulatory family.</text>
</comment>
<proteinExistence type="inferred from homology"/>
<keyword evidence="4" id="KW-0804">Transcription</keyword>
<dbReference type="PROSITE" id="PS50931">
    <property type="entry name" value="HTH_LYSR"/>
    <property type="match status" value="1"/>
</dbReference>
<keyword evidence="3" id="KW-0238">DNA-binding</keyword>
<dbReference type="InterPro" id="IPR005119">
    <property type="entry name" value="LysR_subst-bd"/>
</dbReference>
<dbReference type="Pfam" id="PF00126">
    <property type="entry name" value="HTH_1"/>
    <property type="match status" value="1"/>
</dbReference>
<organism evidence="6">
    <name type="scientific">bioreactor metagenome</name>
    <dbReference type="NCBI Taxonomy" id="1076179"/>
    <lineage>
        <taxon>unclassified sequences</taxon>
        <taxon>metagenomes</taxon>
        <taxon>ecological metagenomes</taxon>
    </lineage>
</organism>
<dbReference type="GO" id="GO:0006351">
    <property type="term" value="P:DNA-templated transcription"/>
    <property type="evidence" value="ECO:0007669"/>
    <property type="project" value="TreeGrafter"/>
</dbReference>
<evidence type="ECO:0000256" key="2">
    <source>
        <dbReference type="ARBA" id="ARBA00023015"/>
    </source>
</evidence>
<dbReference type="InterPro" id="IPR036388">
    <property type="entry name" value="WH-like_DNA-bd_sf"/>
</dbReference>
<dbReference type="AlphaFoldDB" id="A0A644UT28"/>
<dbReference type="PANTHER" id="PTHR30537">
    <property type="entry name" value="HTH-TYPE TRANSCRIPTIONAL REGULATOR"/>
    <property type="match status" value="1"/>
</dbReference>